<evidence type="ECO:0000313" key="2">
    <source>
        <dbReference type="EMBL" id="GEO20665.1"/>
    </source>
</evidence>
<keyword evidence="1" id="KW-0812">Transmembrane</keyword>
<dbReference type="RefSeq" id="WP_020893685.1">
    <property type="nucleotide sequence ID" value="NZ_BJYV01000003.1"/>
</dbReference>
<dbReference type="Proteomes" id="UP000321301">
    <property type="component" value="Unassembled WGS sequence"/>
</dbReference>
<protein>
    <submittedName>
        <fullName evidence="2">Uncharacterized protein</fullName>
    </submittedName>
</protein>
<accession>A0A512C8Z2</accession>
<reference evidence="2 3" key="1">
    <citation type="submission" date="2019-07" db="EMBL/GenBank/DDBJ databases">
        <title>Whole genome shotgun sequence of Cyclobacterium qasimii NBRC 106168.</title>
        <authorList>
            <person name="Hosoyama A."/>
            <person name="Uohara A."/>
            <person name="Ohji S."/>
            <person name="Ichikawa N."/>
        </authorList>
    </citation>
    <scope>NUCLEOTIDE SEQUENCE [LARGE SCALE GENOMIC DNA]</scope>
    <source>
        <strain evidence="2 3">NBRC 106168</strain>
    </source>
</reference>
<dbReference type="AlphaFoldDB" id="A0A512C8Z2"/>
<dbReference type="InterPro" id="IPR011250">
    <property type="entry name" value="OMP/PagP_B-barrel"/>
</dbReference>
<keyword evidence="1" id="KW-1133">Transmembrane helix</keyword>
<feature type="transmembrane region" description="Helical" evidence="1">
    <location>
        <begin position="21"/>
        <end position="41"/>
    </location>
</feature>
<gene>
    <name evidence="2" type="ORF">CQA01_11990</name>
</gene>
<keyword evidence="1" id="KW-0472">Membrane</keyword>
<organism evidence="2 3">
    <name type="scientific">Cyclobacterium qasimii</name>
    <dbReference type="NCBI Taxonomy" id="1350429"/>
    <lineage>
        <taxon>Bacteria</taxon>
        <taxon>Pseudomonadati</taxon>
        <taxon>Bacteroidota</taxon>
        <taxon>Cytophagia</taxon>
        <taxon>Cytophagales</taxon>
        <taxon>Cyclobacteriaceae</taxon>
        <taxon>Cyclobacterium</taxon>
    </lineage>
</organism>
<sequence>MKASYLFVKTLENLHLLMLKGVIILSILLGSVTFSLGQGFVTGVGGTYGSAIESFGLNVREYLFLGEHICLGPELSYFPKHKIEEHDVSLIELNITGHYIFELTESFGIYPLTGINYSIEKEETRDESSTNRAFGINVGGGFHYKIKNLFPFFEYKYIVGDLSQHVFSFGVLFGLKKMKE</sequence>
<proteinExistence type="predicted"/>
<comment type="caution">
    <text evidence="2">The sequence shown here is derived from an EMBL/GenBank/DDBJ whole genome shotgun (WGS) entry which is preliminary data.</text>
</comment>
<name>A0A512C8Z2_9BACT</name>
<dbReference type="SUPFAM" id="SSF56925">
    <property type="entry name" value="OMPA-like"/>
    <property type="match status" value="1"/>
</dbReference>
<evidence type="ECO:0000256" key="1">
    <source>
        <dbReference type="SAM" id="Phobius"/>
    </source>
</evidence>
<evidence type="ECO:0000313" key="3">
    <source>
        <dbReference type="Proteomes" id="UP000321301"/>
    </source>
</evidence>
<dbReference type="EMBL" id="BJYV01000003">
    <property type="protein sequence ID" value="GEO20665.1"/>
    <property type="molecule type" value="Genomic_DNA"/>
</dbReference>
<dbReference type="Gene3D" id="2.40.160.20">
    <property type="match status" value="1"/>
</dbReference>
<keyword evidence="3" id="KW-1185">Reference proteome</keyword>